<reference evidence="1 2" key="1">
    <citation type="journal article" date="2014" name="Mol. Biol. Evol.">
        <title>Massive expansion of Ubiquitination-related gene families within the Chlamydiae.</title>
        <authorList>
            <person name="Domman D."/>
            <person name="Collingro A."/>
            <person name="Lagkouvardos I."/>
            <person name="Gehre L."/>
            <person name="Weinmaier T."/>
            <person name="Rattei T."/>
            <person name="Subtil A."/>
            <person name="Horn M."/>
        </authorList>
    </citation>
    <scope>NUCLEOTIDE SEQUENCE [LARGE SCALE GENOMIC DNA]</scope>
    <source>
        <strain evidence="1 2">OEW1</strain>
    </source>
</reference>
<sequence length="157" mass="18379">MIEPYITILNDRAYRNIVGNKSHFLHENKDLHRALLKGSSFKIYRGMIAKLLSLLGFATKLEYRGCEAGKKNVYVNNKSLANYLVRYVLAIQSPCDTAEIAHRQNNLYSNPTEEIQKIQMFAQKKWDEFKKTTRTRDFEFLTVELELNIESELERSK</sequence>
<dbReference type="PATRIC" id="fig|83552.4.peg.877"/>
<name>A0A0C1ECX7_9BACT</name>
<dbReference type="Proteomes" id="UP000031307">
    <property type="component" value="Unassembled WGS sequence"/>
</dbReference>
<proteinExistence type="predicted"/>
<organism evidence="1 2">
    <name type="scientific">Parachlamydia acanthamoebae</name>
    <dbReference type="NCBI Taxonomy" id="83552"/>
    <lineage>
        <taxon>Bacteria</taxon>
        <taxon>Pseudomonadati</taxon>
        <taxon>Chlamydiota</taxon>
        <taxon>Chlamydiia</taxon>
        <taxon>Parachlamydiales</taxon>
        <taxon>Parachlamydiaceae</taxon>
        <taxon>Parachlamydia</taxon>
    </lineage>
</organism>
<dbReference type="RefSeq" id="WP_006340807.1">
    <property type="nucleotide sequence ID" value="NZ_JASBUT010000014.1"/>
</dbReference>
<evidence type="ECO:0000313" key="2">
    <source>
        <dbReference type="Proteomes" id="UP000031307"/>
    </source>
</evidence>
<dbReference type="AlphaFoldDB" id="A0A0C1ECX7"/>
<dbReference type="EMBL" id="JSAM01000053">
    <property type="protein sequence ID" value="KIA77938.1"/>
    <property type="molecule type" value="Genomic_DNA"/>
</dbReference>
<protein>
    <submittedName>
        <fullName evidence="1">Uncharacterized protein</fullName>
    </submittedName>
</protein>
<accession>A0A0C1ECX7</accession>
<comment type="caution">
    <text evidence="1">The sequence shown here is derived from an EMBL/GenBank/DDBJ whole genome shotgun (WGS) entry which is preliminary data.</text>
</comment>
<evidence type="ECO:0000313" key="1">
    <source>
        <dbReference type="EMBL" id="KIA77938.1"/>
    </source>
</evidence>
<gene>
    <name evidence="1" type="ORF">DB43_FI00010</name>
</gene>